<proteinExistence type="predicted"/>
<dbReference type="Gene3D" id="3.30.750.24">
    <property type="entry name" value="STAS domain"/>
    <property type="match status" value="1"/>
</dbReference>
<accession>A0ABP5UQA1</accession>
<keyword evidence="1" id="KW-0418">Kinase</keyword>
<evidence type="ECO:0000313" key="4">
    <source>
        <dbReference type="Proteomes" id="UP001501444"/>
    </source>
</evidence>
<keyword evidence="4" id="KW-1185">Reference proteome</keyword>
<dbReference type="PANTHER" id="PTHR35526">
    <property type="entry name" value="ANTI-SIGMA-F FACTOR RSBW-RELATED"/>
    <property type="match status" value="1"/>
</dbReference>
<dbReference type="PANTHER" id="PTHR35526:SF3">
    <property type="entry name" value="ANTI-SIGMA-F FACTOR RSBW"/>
    <property type="match status" value="1"/>
</dbReference>
<keyword evidence="1" id="KW-0808">Transferase</keyword>
<dbReference type="InterPro" id="IPR036890">
    <property type="entry name" value="HATPase_C_sf"/>
</dbReference>
<dbReference type="Pfam" id="PF02518">
    <property type="entry name" value="HATPase_c"/>
    <property type="match status" value="1"/>
</dbReference>
<dbReference type="CDD" id="cd16936">
    <property type="entry name" value="HATPase_RsbW-like"/>
    <property type="match status" value="1"/>
</dbReference>
<sequence>MADPSVVLCDDVDLGTVEVVLAGPWNGRVRIDLAVAVRKGLTEHPRALLLNLAGCEGADWALVGAVLLAERESLAARPSVPLLAIASPAQRGVLTATGVTARVPIFETADLARAALGERSPPLGRVALHLSPTVLAPSAARIFVGDTVLAWELGATLHPARMIVSELVDNAVEHAGTPLTVTVSRRGSLLHLAVEDGVATPPRVIDGPGRSGAPLELRGNGLRIVASAAVAWGTTPTAGGKVVWATLRAHPPGVRM</sequence>
<protein>
    <recommendedName>
        <fullName evidence="2">Histidine kinase/HSP90-like ATPase domain-containing protein</fullName>
    </recommendedName>
</protein>
<comment type="caution">
    <text evidence="3">The sequence shown here is derived from an EMBL/GenBank/DDBJ whole genome shotgun (WGS) entry which is preliminary data.</text>
</comment>
<dbReference type="Proteomes" id="UP001501444">
    <property type="component" value="Unassembled WGS sequence"/>
</dbReference>
<evidence type="ECO:0000259" key="2">
    <source>
        <dbReference type="Pfam" id="PF02518"/>
    </source>
</evidence>
<dbReference type="InterPro" id="IPR003594">
    <property type="entry name" value="HATPase_dom"/>
</dbReference>
<gene>
    <name evidence="3" type="ORF">GCM10010170_095580</name>
</gene>
<evidence type="ECO:0000313" key="3">
    <source>
        <dbReference type="EMBL" id="GAA2385645.1"/>
    </source>
</evidence>
<keyword evidence="1" id="KW-0723">Serine/threonine-protein kinase</keyword>
<dbReference type="RefSeq" id="WP_344619370.1">
    <property type="nucleotide sequence ID" value="NZ_BAAARV010000099.1"/>
</dbReference>
<name>A0ABP5UQA1_9ACTN</name>
<dbReference type="InterPro" id="IPR050267">
    <property type="entry name" value="Anti-sigma-factor_SerPK"/>
</dbReference>
<dbReference type="SUPFAM" id="SSF55874">
    <property type="entry name" value="ATPase domain of HSP90 chaperone/DNA topoisomerase II/histidine kinase"/>
    <property type="match status" value="1"/>
</dbReference>
<feature type="domain" description="Histidine kinase/HSP90-like ATPase" evidence="2">
    <location>
        <begin position="161"/>
        <end position="248"/>
    </location>
</feature>
<dbReference type="EMBL" id="BAAARV010000099">
    <property type="protein sequence ID" value="GAA2385645.1"/>
    <property type="molecule type" value="Genomic_DNA"/>
</dbReference>
<dbReference type="Gene3D" id="3.30.565.10">
    <property type="entry name" value="Histidine kinase-like ATPase, C-terminal domain"/>
    <property type="match status" value="1"/>
</dbReference>
<reference evidence="4" key="1">
    <citation type="journal article" date="2019" name="Int. J. Syst. Evol. Microbiol.">
        <title>The Global Catalogue of Microorganisms (GCM) 10K type strain sequencing project: providing services to taxonomists for standard genome sequencing and annotation.</title>
        <authorList>
            <consortium name="The Broad Institute Genomics Platform"/>
            <consortium name="The Broad Institute Genome Sequencing Center for Infectious Disease"/>
            <person name="Wu L."/>
            <person name="Ma J."/>
        </authorList>
    </citation>
    <scope>NUCLEOTIDE SEQUENCE [LARGE SCALE GENOMIC DNA]</scope>
    <source>
        <strain evidence="4">JCM 3272</strain>
    </source>
</reference>
<evidence type="ECO:0000256" key="1">
    <source>
        <dbReference type="ARBA" id="ARBA00022527"/>
    </source>
</evidence>
<organism evidence="3 4">
    <name type="scientific">Dactylosporangium salmoneum</name>
    <dbReference type="NCBI Taxonomy" id="53361"/>
    <lineage>
        <taxon>Bacteria</taxon>
        <taxon>Bacillati</taxon>
        <taxon>Actinomycetota</taxon>
        <taxon>Actinomycetes</taxon>
        <taxon>Micromonosporales</taxon>
        <taxon>Micromonosporaceae</taxon>
        <taxon>Dactylosporangium</taxon>
    </lineage>
</organism>
<dbReference type="InterPro" id="IPR036513">
    <property type="entry name" value="STAS_dom_sf"/>
</dbReference>